<sequence>MTEIRNLQQAMHNRWMLLGDFNLIYRTSDKSNGRVNRRLMASFKAVIDDLKLKELHLHGR</sequence>
<dbReference type="InterPro" id="IPR036691">
    <property type="entry name" value="Endo/exonu/phosph_ase_sf"/>
</dbReference>
<dbReference type="SUPFAM" id="SSF56219">
    <property type="entry name" value="DNase I-like"/>
    <property type="match status" value="1"/>
</dbReference>
<dbReference type="AlphaFoldDB" id="A0A0A9ANQ6"/>
<name>A0A0A9ANQ6_ARUDO</name>
<evidence type="ECO:0008006" key="2">
    <source>
        <dbReference type="Google" id="ProtNLM"/>
    </source>
</evidence>
<proteinExistence type="predicted"/>
<dbReference type="EMBL" id="GBRH01249193">
    <property type="protein sequence ID" value="JAD48702.1"/>
    <property type="molecule type" value="Transcribed_RNA"/>
</dbReference>
<evidence type="ECO:0000313" key="1">
    <source>
        <dbReference type="EMBL" id="JAD48702.1"/>
    </source>
</evidence>
<accession>A0A0A9ANQ6</accession>
<protein>
    <recommendedName>
        <fullName evidence="2">Endonuclease/exonuclease/phosphatase domain-containing protein</fullName>
    </recommendedName>
</protein>
<reference evidence="1" key="2">
    <citation type="journal article" date="2015" name="Data Brief">
        <title>Shoot transcriptome of the giant reed, Arundo donax.</title>
        <authorList>
            <person name="Barrero R.A."/>
            <person name="Guerrero F.D."/>
            <person name="Moolhuijzen P."/>
            <person name="Goolsby J.A."/>
            <person name="Tidwell J."/>
            <person name="Bellgard S.E."/>
            <person name="Bellgard M.I."/>
        </authorList>
    </citation>
    <scope>NUCLEOTIDE SEQUENCE</scope>
    <source>
        <tissue evidence="1">Shoot tissue taken approximately 20 cm above the soil surface</tissue>
    </source>
</reference>
<reference evidence="1" key="1">
    <citation type="submission" date="2014-09" db="EMBL/GenBank/DDBJ databases">
        <authorList>
            <person name="Magalhaes I.L.F."/>
            <person name="Oliveira U."/>
            <person name="Santos F.R."/>
            <person name="Vidigal T.H.D.A."/>
            <person name="Brescovit A.D."/>
            <person name="Santos A.J."/>
        </authorList>
    </citation>
    <scope>NUCLEOTIDE SEQUENCE</scope>
    <source>
        <tissue evidence="1">Shoot tissue taken approximately 20 cm above the soil surface</tissue>
    </source>
</reference>
<organism evidence="1">
    <name type="scientific">Arundo donax</name>
    <name type="common">Giant reed</name>
    <name type="synonym">Donax arundinaceus</name>
    <dbReference type="NCBI Taxonomy" id="35708"/>
    <lineage>
        <taxon>Eukaryota</taxon>
        <taxon>Viridiplantae</taxon>
        <taxon>Streptophyta</taxon>
        <taxon>Embryophyta</taxon>
        <taxon>Tracheophyta</taxon>
        <taxon>Spermatophyta</taxon>
        <taxon>Magnoliopsida</taxon>
        <taxon>Liliopsida</taxon>
        <taxon>Poales</taxon>
        <taxon>Poaceae</taxon>
        <taxon>PACMAD clade</taxon>
        <taxon>Arundinoideae</taxon>
        <taxon>Arundineae</taxon>
        <taxon>Arundo</taxon>
    </lineage>
</organism>